<organism evidence="2 3">
    <name type="scientific">Dendrothele bispora (strain CBS 962.96)</name>
    <dbReference type="NCBI Taxonomy" id="1314807"/>
    <lineage>
        <taxon>Eukaryota</taxon>
        <taxon>Fungi</taxon>
        <taxon>Dikarya</taxon>
        <taxon>Basidiomycota</taxon>
        <taxon>Agaricomycotina</taxon>
        <taxon>Agaricomycetes</taxon>
        <taxon>Agaricomycetidae</taxon>
        <taxon>Agaricales</taxon>
        <taxon>Agaricales incertae sedis</taxon>
        <taxon>Dendrothele</taxon>
    </lineage>
</organism>
<sequence>MKFSLAFLTLAVASVNAGIVQKRDDQDATSLTGPRTITATKVAPSLVDFEPFMISVTSEVVWTQFPTPTSSA</sequence>
<accession>A0A4S8LJ40</accession>
<protein>
    <submittedName>
        <fullName evidence="2">Uncharacterized protein</fullName>
    </submittedName>
</protein>
<dbReference type="EMBL" id="ML179382">
    <property type="protein sequence ID" value="THU89084.1"/>
    <property type="molecule type" value="Genomic_DNA"/>
</dbReference>
<evidence type="ECO:0000313" key="2">
    <source>
        <dbReference type="EMBL" id="THU89084.1"/>
    </source>
</evidence>
<dbReference type="AlphaFoldDB" id="A0A4S8LJ40"/>
<proteinExistence type="predicted"/>
<feature type="chain" id="PRO_5020484955" evidence="1">
    <location>
        <begin position="18"/>
        <end position="72"/>
    </location>
</feature>
<gene>
    <name evidence="2" type="ORF">K435DRAFT_969239</name>
</gene>
<dbReference type="Proteomes" id="UP000297245">
    <property type="component" value="Unassembled WGS sequence"/>
</dbReference>
<dbReference type="OrthoDB" id="3025387at2759"/>
<reference evidence="2 3" key="1">
    <citation type="journal article" date="2019" name="Nat. Ecol. Evol.">
        <title>Megaphylogeny resolves global patterns of mushroom evolution.</title>
        <authorList>
            <person name="Varga T."/>
            <person name="Krizsan K."/>
            <person name="Foldi C."/>
            <person name="Dima B."/>
            <person name="Sanchez-Garcia M."/>
            <person name="Sanchez-Ramirez S."/>
            <person name="Szollosi G.J."/>
            <person name="Szarkandi J.G."/>
            <person name="Papp V."/>
            <person name="Albert L."/>
            <person name="Andreopoulos W."/>
            <person name="Angelini C."/>
            <person name="Antonin V."/>
            <person name="Barry K.W."/>
            <person name="Bougher N.L."/>
            <person name="Buchanan P."/>
            <person name="Buyck B."/>
            <person name="Bense V."/>
            <person name="Catcheside P."/>
            <person name="Chovatia M."/>
            <person name="Cooper J."/>
            <person name="Damon W."/>
            <person name="Desjardin D."/>
            <person name="Finy P."/>
            <person name="Geml J."/>
            <person name="Haridas S."/>
            <person name="Hughes K."/>
            <person name="Justo A."/>
            <person name="Karasinski D."/>
            <person name="Kautmanova I."/>
            <person name="Kiss B."/>
            <person name="Kocsube S."/>
            <person name="Kotiranta H."/>
            <person name="LaButti K.M."/>
            <person name="Lechner B.E."/>
            <person name="Liimatainen K."/>
            <person name="Lipzen A."/>
            <person name="Lukacs Z."/>
            <person name="Mihaltcheva S."/>
            <person name="Morgado L.N."/>
            <person name="Niskanen T."/>
            <person name="Noordeloos M.E."/>
            <person name="Ohm R.A."/>
            <person name="Ortiz-Santana B."/>
            <person name="Ovrebo C."/>
            <person name="Racz N."/>
            <person name="Riley R."/>
            <person name="Savchenko A."/>
            <person name="Shiryaev A."/>
            <person name="Soop K."/>
            <person name="Spirin V."/>
            <person name="Szebenyi C."/>
            <person name="Tomsovsky M."/>
            <person name="Tulloss R.E."/>
            <person name="Uehling J."/>
            <person name="Grigoriev I.V."/>
            <person name="Vagvolgyi C."/>
            <person name="Papp T."/>
            <person name="Martin F.M."/>
            <person name="Miettinen O."/>
            <person name="Hibbett D.S."/>
            <person name="Nagy L.G."/>
        </authorList>
    </citation>
    <scope>NUCLEOTIDE SEQUENCE [LARGE SCALE GENOMIC DNA]</scope>
    <source>
        <strain evidence="2 3">CBS 962.96</strain>
    </source>
</reference>
<feature type="signal peptide" evidence="1">
    <location>
        <begin position="1"/>
        <end position="17"/>
    </location>
</feature>
<evidence type="ECO:0000313" key="3">
    <source>
        <dbReference type="Proteomes" id="UP000297245"/>
    </source>
</evidence>
<name>A0A4S8LJ40_DENBC</name>
<keyword evidence="3" id="KW-1185">Reference proteome</keyword>
<keyword evidence="1" id="KW-0732">Signal</keyword>
<evidence type="ECO:0000256" key="1">
    <source>
        <dbReference type="SAM" id="SignalP"/>
    </source>
</evidence>